<accession>A0A432MAR4</accession>
<sequence length="106" mass="12179">MKNESWSEDFDGTGFSITDAEYDSTDEHAVYIDPKDGGDQSCVVYELVSAYDDSQRRAAQKAEWDRCFVAPLWKARRKQTQPRTARVIKRMSTLRPASNARRPTIM</sequence>
<evidence type="ECO:0000313" key="2">
    <source>
        <dbReference type="EMBL" id="RUL78821.1"/>
    </source>
</evidence>
<protein>
    <submittedName>
        <fullName evidence="2">Uncharacterized protein</fullName>
    </submittedName>
</protein>
<reference evidence="2 3" key="1">
    <citation type="submission" date="2018-12" db="EMBL/GenBank/DDBJ databases">
        <title>Dyella dinghuensis sp. nov. DHOA06 and Dyella choica sp. nov. 4M-K27, isolated from forest soil.</title>
        <authorList>
            <person name="Qiu L.-H."/>
            <person name="Gao Z.-H."/>
        </authorList>
    </citation>
    <scope>NUCLEOTIDE SEQUENCE [LARGE SCALE GENOMIC DNA]</scope>
    <source>
        <strain evidence="2 3">4M-K27</strain>
    </source>
</reference>
<proteinExistence type="predicted"/>
<keyword evidence="3" id="KW-1185">Reference proteome</keyword>
<name>A0A432MAR4_9GAMM</name>
<feature type="region of interest" description="Disordered" evidence="1">
    <location>
        <begin position="80"/>
        <end position="106"/>
    </location>
</feature>
<dbReference type="AlphaFoldDB" id="A0A432MAR4"/>
<organism evidence="2 3">
    <name type="scientific">Dyella choica</name>
    <dbReference type="NCBI Taxonomy" id="1927959"/>
    <lineage>
        <taxon>Bacteria</taxon>
        <taxon>Pseudomonadati</taxon>
        <taxon>Pseudomonadota</taxon>
        <taxon>Gammaproteobacteria</taxon>
        <taxon>Lysobacterales</taxon>
        <taxon>Rhodanobacteraceae</taxon>
        <taxon>Dyella</taxon>
    </lineage>
</organism>
<dbReference type="RefSeq" id="WP_126683281.1">
    <property type="nucleotide sequence ID" value="NZ_RYYV01000002.1"/>
</dbReference>
<evidence type="ECO:0000256" key="1">
    <source>
        <dbReference type="SAM" id="MobiDB-lite"/>
    </source>
</evidence>
<dbReference type="EMBL" id="RYYV01000002">
    <property type="protein sequence ID" value="RUL78821.1"/>
    <property type="molecule type" value="Genomic_DNA"/>
</dbReference>
<dbReference type="Proteomes" id="UP000274358">
    <property type="component" value="Unassembled WGS sequence"/>
</dbReference>
<gene>
    <name evidence="2" type="ORF">EKH80_03165</name>
</gene>
<evidence type="ECO:0000313" key="3">
    <source>
        <dbReference type="Proteomes" id="UP000274358"/>
    </source>
</evidence>
<comment type="caution">
    <text evidence="2">The sequence shown here is derived from an EMBL/GenBank/DDBJ whole genome shotgun (WGS) entry which is preliminary data.</text>
</comment>